<dbReference type="GeneID" id="27342433"/>
<feature type="region of interest" description="Disordered" evidence="1">
    <location>
        <begin position="61"/>
        <end position="84"/>
    </location>
</feature>
<dbReference type="VEuPathDB" id="FungiDB:PV07_03239"/>
<sequence length="127" mass="14417">MVPLYHSRKIAGDSFLSRSLVRNNGPVRHIETAYMLNPEKIMMIDQPVHYLLSRSQPRLCGAKSRSDRNKHPIPARPVWPQKAPCTRMAPSTEGSHSFLFLQYSSKLGLWILSNRPILMTMCGNVSV</sequence>
<dbReference type="HOGENOM" id="CLU_1970299_0_0_1"/>
<dbReference type="EMBL" id="KN847041">
    <property type="protein sequence ID" value="KIW31611.1"/>
    <property type="molecule type" value="Genomic_DNA"/>
</dbReference>
<keyword evidence="3" id="KW-1185">Reference proteome</keyword>
<dbReference type="RefSeq" id="XP_016251827.1">
    <property type="nucleotide sequence ID" value="XM_016389925.1"/>
</dbReference>
<dbReference type="RefSeq" id="XP_016251828.1">
    <property type="nucleotide sequence ID" value="XM_016389926.1"/>
</dbReference>
<gene>
    <name evidence="2" type="ORF">PV07_03239</name>
</gene>
<evidence type="ECO:0000313" key="2">
    <source>
        <dbReference type="EMBL" id="KIW31612.1"/>
    </source>
</evidence>
<dbReference type="Proteomes" id="UP000054466">
    <property type="component" value="Unassembled WGS sequence"/>
</dbReference>
<organism evidence="2 3">
    <name type="scientific">Cladophialophora immunda</name>
    <dbReference type="NCBI Taxonomy" id="569365"/>
    <lineage>
        <taxon>Eukaryota</taxon>
        <taxon>Fungi</taxon>
        <taxon>Dikarya</taxon>
        <taxon>Ascomycota</taxon>
        <taxon>Pezizomycotina</taxon>
        <taxon>Eurotiomycetes</taxon>
        <taxon>Chaetothyriomycetidae</taxon>
        <taxon>Chaetothyriales</taxon>
        <taxon>Herpotrichiellaceae</taxon>
        <taxon>Cladophialophora</taxon>
    </lineage>
</organism>
<dbReference type="AlphaFoldDB" id="A0A0D2B1V2"/>
<reference evidence="2 3" key="1">
    <citation type="submission" date="2015-01" db="EMBL/GenBank/DDBJ databases">
        <title>The Genome Sequence of Cladophialophora immunda CBS83496.</title>
        <authorList>
            <consortium name="The Broad Institute Genomics Platform"/>
            <person name="Cuomo C."/>
            <person name="de Hoog S."/>
            <person name="Gorbushina A."/>
            <person name="Stielow B."/>
            <person name="Teixiera M."/>
            <person name="Abouelleil A."/>
            <person name="Chapman S.B."/>
            <person name="Priest M."/>
            <person name="Young S.K."/>
            <person name="Wortman J."/>
            <person name="Nusbaum C."/>
            <person name="Birren B."/>
        </authorList>
    </citation>
    <scope>NUCLEOTIDE SEQUENCE [LARGE SCALE GENOMIC DNA]</scope>
    <source>
        <strain evidence="2 3">CBS 83496</strain>
    </source>
</reference>
<proteinExistence type="predicted"/>
<dbReference type="EMBL" id="KN847041">
    <property type="protein sequence ID" value="KIW31612.1"/>
    <property type="molecule type" value="Genomic_DNA"/>
</dbReference>
<protein>
    <submittedName>
        <fullName evidence="2">Uncharacterized protein</fullName>
    </submittedName>
</protein>
<accession>A0A0D2B1V2</accession>
<name>A0A0D2B1V2_9EURO</name>
<evidence type="ECO:0000256" key="1">
    <source>
        <dbReference type="SAM" id="MobiDB-lite"/>
    </source>
</evidence>
<evidence type="ECO:0000313" key="3">
    <source>
        <dbReference type="Proteomes" id="UP000054466"/>
    </source>
</evidence>